<feature type="region of interest" description="Disordered" evidence="1">
    <location>
        <begin position="71"/>
        <end position="93"/>
    </location>
</feature>
<reference evidence="3" key="1">
    <citation type="submission" date="2015-01" db="EMBL/GenBank/DDBJ databases">
        <authorList>
            <person name="Aksoy S."/>
            <person name="Warren W."/>
            <person name="Wilson R.K."/>
        </authorList>
    </citation>
    <scope>NUCLEOTIDE SEQUENCE [LARGE SCALE GENOMIC DNA]</scope>
    <source>
        <strain evidence="3">IAEA</strain>
    </source>
</reference>
<name>A0A1B0BWN3_9MUSC</name>
<evidence type="ECO:0000256" key="1">
    <source>
        <dbReference type="SAM" id="MobiDB-lite"/>
    </source>
</evidence>
<feature type="compositionally biased region" description="Acidic residues" evidence="1">
    <location>
        <begin position="83"/>
        <end position="93"/>
    </location>
</feature>
<keyword evidence="3" id="KW-1185">Reference proteome</keyword>
<dbReference type="EMBL" id="JXJN01021892">
    <property type="status" value="NOT_ANNOTATED_CDS"/>
    <property type="molecule type" value="Genomic_DNA"/>
</dbReference>
<dbReference type="VEuPathDB" id="VectorBase:GPPI042828"/>
<dbReference type="Proteomes" id="UP000092460">
    <property type="component" value="Unassembled WGS sequence"/>
</dbReference>
<dbReference type="EnsemblMetazoa" id="GPPI042828-RA">
    <property type="protein sequence ID" value="GPPI042828-PA"/>
    <property type="gene ID" value="GPPI042828"/>
</dbReference>
<proteinExistence type="predicted"/>
<dbReference type="EMBL" id="JXJN01021893">
    <property type="status" value="NOT_ANNOTATED_CDS"/>
    <property type="molecule type" value="Genomic_DNA"/>
</dbReference>
<dbReference type="AlphaFoldDB" id="A0A1B0BWN3"/>
<protein>
    <submittedName>
        <fullName evidence="2">Uncharacterized protein</fullName>
    </submittedName>
</protein>
<accession>A0A1B0BWN3</accession>
<evidence type="ECO:0000313" key="3">
    <source>
        <dbReference type="Proteomes" id="UP000092460"/>
    </source>
</evidence>
<sequence length="93" mass="10117">MCCTFEEYRNVLNISLPSCWSAYTQILKTGTLTGNGWGTLIGIYFTTVYGTFFSTGTGTCFSTGYGITRSTVYESPPPPPLDEGPECDSTELT</sequence>
<organism evidence="2 3">
    <name type="scientific">Glossina palpalis gambiensis</name>
    <dbReference type="NCBI Taxonomy" id="67801"/>
    <lineage>
        <taxon>Eukaryota</taxon>
        <taxon>Metazoa</taxon>
        <taxon>Ecdysozoa</taxon>
        <taxon>Arthropoda</taxon>
        <taxon>Hexapoda</taxon>
        <taxon>Insecta</taxon>
        <taxon>Pterygota</taxon>
        <taxon>Neoptera</taxon>
        <taxon>Endopterygota</taxon>
        <taxon>Diptera</taxon>
        <taxon>Brachycera</taxon>
        <taxon>Muscomorpha</taxon>
        <taxon>Hippoboscoidea</taxon>
        <taxon>Glossinidae</taxon>
        <taxon>Glossina</taxon>
    </lineage>
</organism>
<reference evidence="2" key="2">
    <citation type="submission" date="2020-05" db="UniProtKB">
        <authorList>
            <consortium name="EnsemblMetazoa"/>
        </authorList>
    </citation>
    <scope>IDENTIFICATION</scope>
    <source>
        <strain evidence="2">IAEA</strain>
    </source>
</reference>
<evidence type="ECO:0000313" key="2">
    <source>
        <dbReference type="EnsemblMetazoa" id="GPPI042828-PA"/>
    </source>
</evidence>